<dbReference type="RefSeq" id="WP_122952992.1">
    <property type="nucleotide sequence ID" value="NZ_BJOD01000053.1"/>
</dbReference>
<dbReference type="Gene3D" id="2.40.50.120">
    <property type="match status" value="1"/>
</dbReference>
<keyword evidence="1" id="KW-0732">Signal</keyword>
<reference evidence="2 5" key="2">
    <citation type="submission" date="2019-06" db="EMBL/GenBank/DDBJ databases">
        <title>Whole genome shotgun sequence of Brevibacillus agri NBRC 15538.</title>
        <authorList>
            <person name="Hosoyama A."/>
            <person name="Uohara A."/>
            <person name="Ohji S."/>
            <person name="Ichikawa N."/>
        </authorList>
    </citation>
    <scope>NUCLEOTIDE SEQUENCE [LARGE SCALE GENOMIC DNA]</scope>
    <source>
        <strain evidence="2 5">NBRC 15538</strain>
    </source>
</reference>
<evidence type="ECO:0000313" key="2">
    <source>
        <dbReference type="EMBL" id="GED27909.1"/>
    </source>
</evidence>
<evidence type="ECO:0000256" key="1">
    <source>
        <dbReference type="SAM" id="SignalP"/>
    </source>
</evidence>
<organism evidence="3 4">
    <name type="scientific">Brevibacillus agri</name>
    <dbReference type="NCBI Taxonomy" id="51101"/>
    <lineage>
        <taxon>Bacteria</taxon>
        <taxon>Bacillati</taxon>
        <taxon>Bacillota</taxon>
        <taxon>Bacilli</taxon>
        <taxon>Bacillales</taxon>
        <taxon>Paenibacillaceae</taxon>
        <taxon>Brevibacillus</taxon>
    </lineage>
</organism>
<feature type="chain" id="PRO_5039517234" description="Tissue inhibitor of metalloproteinase" evidence="1">
    <location>
        <begin position="28"/>
        <end position="174"/>
    </location>
</feature>
<accession>A0A3M8AV60</accession>
<dbReference type="GeneID" id="82810270"/>
<sequence>MHFHKWLRKYVAAVLAFILLGYPPPSAQACSCGEQSATKRLEKTEAVFQGVVTDIRQNGADEEVIFAVTKTWKGDKLPERRTLSAPGSCHYRFERGVEYVVFASGYQAEDGSTSLRVYNCWGTAPVSEAYGDIAELDYGLPLNIRHLLPIPEQRYAWYLSLFDAISDICQQPAK</sequence>
<proteinExistence type="predicted"/>
<gene>
    <name evidence="2" type="ORF">BAG01nite_40110</name>
    <name evidence="3" type="ORF">EB820_13830</name>
</gene>
<feature type="signal peptide" evidence="1">
    <location>
        <begin position="1"/>
        <end position="27"/>
    </location>
</feature>
<evidence type="ECO:0000313" key="3">
    <source>
        <dbReference type="EMBL" id="RNB54495.1"/>
    </source>
</evidence>
<evidence type="ECO:0008006" key="6">
    <source>
        <dbReference type="Google" id="ProtNLM"/>
    </source>
</evidence>
<name>A0A3M8AV60_9BACL</name>
<dbReference type="Proteomes" id="UP000276178">
    <property type="component" value="Unassembled WGS sequence"/>
</dbReference>
<dbReference type="OrthoDB" id="2640916at2"/>
<keyword evidence="5" id="KW-1185">Reference proteome</keyword>
<reference evidence="3 4" key="1">
    <citation type="submission" date="2018-10" db="EMBL/GenBank/DDBJ databases">
        <title>Phylogenomics of Brevibacillus.</title>
        <authorList>
            <person name="Dunlap C."/>
        </authorList>
    </citation>
    <scope>NUCLEOTIDE SEQUENCE [LARGE SCALE GENOMIC DNA]</scope>
    <source>
        <strain evidence="3 4">NRRL NRS 1219</strain>
    </source>
</reference>
<dbReference type="EMBL" id="BJOD01000053">
    <property type="protein sequence ID" value="GED27909.1"/>
    <property type="molecule type" value="Genomic_DNA"/>
</dbReference>
<dbReference type="InterPro" id="IPR008993">
    <property type="entry name" value="TIMP-like_OB-fold"/>
</dbReference>
<evidence type="ECO:0000313" key="5">
    <source>
        <dbReference type="Proteomes" id="UP000317180"/>
    </source>
</evidence>
<evidence type="ECO:0000313" key="4">
    <source>
        <dbReference type="Proteomes" id="UP000276178"/>
    </source>
</evidence>
<dbReference type="Proteomes" id="UP000317180">
    <property type="component" value="Unassembled WGS sequence"/>
</dbReference>
<dbReference type="AlphaFoldDB" id="A0A3M8AV60"/>
<protein>
    <recommendedName>
        <fullName evidence="6">Tissue inhibitor of metalloproteinase</fullName>
    </recommendedName>
</protein>
<dbReference type="EMBL" id="RHHN01000039">
    <property type="protein sequence ID" value="RNB54495.1"/>
    <property type="molecule type" value="Genomic_DNA"/>
</dbReference>
<comment type="caution">
    <text evidence="3">The sequence shown here is derived from an EMBL/GenBank/DDBJ whole genome shotgun (WGS) entry which is preliminary data.</text>
</comment>
<dbReference type="SUPFAM" id="SSF50242">
    <property type="entry name" value="TIMP-like"/>
    <property type="match status" value="1"/>
</dbReference>
<dbReference type="PROSITE" id="PS51257">
    <property type="entry name" value="PROKAR_LIPOPROTEIN"/>
    <property type="match status" value="1"/>
</dbReference>